<gene>
    <name evidence="1" type="ORF">NP493_2043g00012</name>
</gene>
<name>A0AAD9JM67_RIDPI</name>
<dbReference type="EMBL" id="JAODUO010002041">
    <property type="protein sequence ID" value="KAK2155779.1"/>
    <property type="molecule type" value="Genomic_DNA"/>
</dbReference>
<comment type="caution">
    <text evidence="1">The sequence shown here is derived from an EMBL/GenBank/DDBJ whole genome shotgun (WGS) entry which is preliminary data.</text>
</comment>
<reference evidence="1" key="1">
    <citation type="journal article" date="2023" name="Mol. Biol. Evol.">
        <title>Third-Generation Sequencing Reveals the Adaptive Role of the Epigenome in Three Deep-Sea Polychaetes.</title>
        <authorList>
            <person name="Perez M."/>
            <person name="Aroh O."/>
            <person name="Sun Y."/>
            <person name="Lan Y."/>
            <person name="Juniper S.K."/>
            <person name="Young C.R."/>
            <person name="Angers B."/>
            <person name="Qian P.Y."/>
        </authorList>
    </citation>
    <scope>NUCLEOTIDE SEQUENCE</scope>
    <source>
        <strain evidence="1">R07B-5</strain>
    </source>
</reference>
<accession>A0AAD9JM67</accession>
<dbReference type="Proteomes" id="UP001209878">
    <property type="component" value="Unassembled WGS sequence"/>
</dbReference>
<keyword evidence="2" id="KW-1185">Reference proteome</keyword>
<evidence type="ECO:0000313" key="1">
    <source>
        <dbReference type="EMBL" id="KAK2155779.1"/>
    </source>
</evidence>
<protein>
    <submittedName>
        <fullName evidence="1">Uncharacterized protein</fullName>
    </submittedName>
</protein>
<sequence>MKSVSLRIISARRYPKTGGGKKEKEPWFVDLVMDVLGVDTALIEGIVGKYD</sequence>
<dbReference type="AlphaFoldDB" id="A0AAD9JM67"/>
<proteinExistence type="predicted"/>
<organism evidence="1 2">
    <name type="scientific">Ridgeia piscesae</name>
    <name type="common">Tubeworm</name>
    <dbReference type="NCBI Taxonomy" id="27915"/>
    <lineage>
        <taxon>Eukaryota</taxon>
        <taxon>Metazoa</taxon>
        <taxon>Spiralia</taxon>
        <taxon>Lophotrochozoa</taxon>
        <taxon>Annelida</taxon>
        <taxon>Polychaeta</taxon>
        <taxon>Sedentaria</taxon>
        <taxon>Canalipalpata</taxon>
        <taxon>Sabellida</taxon>
        <taxon>Siboglinidae</taxon>
        <taxon>Ridgeia</taxon>
    </lineage>
</organism>
<evidence type="ECO:0000313" key="2">
    <source>
        <dbReference type="Proteomes" id="UP001209878"/>
    </source>
</evidence>